<reference evidence="1" key="2">
    <citation type="journal article" date="2023" name="IMA Fungus">
        <title>Comparative genomic study of the Penicillium genus elucidates a diverse pangenome and 15 lateral gene transfer events.</title>
        <authorList>
            <person name="Petersen C."/>
            <person name="Sorensen T."/>
            <person name="Nielsen M.R."/>
            <person name="Sondergaard T.E."/>
            <person name="Sorensen J.L."/>
            <person name="Fitzpatrick D.A."/>
            <person name="Frisvad J.C."/>
            <person name="Nielsen K.L."/>
        </authorList>
    </citation>
    <scope>NUCLEOTIDE SEQUENCE</scope>
    <source>
        <strain evidence="1">IBT 30069</strain>
    </source>
</reference>
<protein>
    <submittedName>
        <fullName evidence="1">Uncharacterized protein</fullName>
    </submittedName>
</protein>
<reference evidence="1" key="1">
    <citation type="submission" date="2022-11" db="EMBL/GenBank/DDBJ databases">
        <authorList>
            <person name="Petersen C."/>
        </authorList>
    </citation>
    <scope>NUCLEOTIDE SEQUENCE</scope>
    <source>
        <strain evidence="1">IBT 30069</strain>
    </source>
</reference>
<evidence type="ECO:0000313" key="1">
    <source>
        <dbReference type="EMBL" id="KAJ5113235.1"/>
    </source>
</evidence>
<organism evidence="1 2">
    <name type="scientific">Penicillium angulare</name>
    <dbReference type="NCBI Taxonomy" id="116970"/>
    <lineage>
        <taxon>Eukaryota</taxon>
        <taxon>Fungi</taxon>
        <taxon>Dikarya</taxon>
        <taxon>Ascomycota</taxon>
        <taxon>Pezizomycotina</taxon>
        <taxon>Eurotiomycetes</taxon>
        <taxon>Eurotiomycetidae</taxon>
        <taxon>Eurotiales</taxon>
        <taxon>Aspergillaceae</taxon>
        <taxon>Penicillium</taxon>
    </lineage>
</organism>
<comment type="caution">
    <text evidence="1">The sequence shown here is derived from an EMBL/GenBank/DDBJ whole genome shotgun (WGS) entry which is preliminary data.</text>
</comment>
<accession>A0A9W9KP57</accession>
<gene>
    <name evidence="1" type="ORF">N7456_001769</name>
</gene>
<name>A0A9W9KP57_9EURO</name>
<proteinExistence type="predicted"/>
<dbReference type="Proteomes" id="UP001149165">
    <property type="component" value="Unassembled WGS sequence"/>
</dbReference>
<sequence length="87" mass="9648">MKTNAVHSKIAWSGRASSRLFRFHKEFALGIGFAGLKVITGDNVAEHERPRLSDDFVSSDTIPRLTVDMRISAGLTDYISPTVHSIF</sequence>
<evidence type="ECO:0000313" key="2">
    <source>
        <dbReference type="Proteomes" id="UP001149165"/>
    </source>
</evidence>
<dbReference type="EMBL" id="JAPQKH010000002">
    <property type="protein sequence ID" value="KAJ5113235.1"/>
    <property type="molecule type" value="Genomic_DNA"/>
</dbReference>
<keyword evidence="2" id="KW-1185">Reference proteome</keyword>
<dbReference type="AlphaFoldDB" id="A0A9W9KP57"/>